<sequence>MSNRNFDDLSYNPRGDFTTDTSEYRPSQNKSADIPVGARGADELPTNLNSEREDAEAAHSEATGKVGKGEVQELLSGTSSEERSKTGTRGKKVNAYQQEAALDAQDFDERT</sequence>
<protein>
    <submittedName>
        <fullName evidence="2">Uncharacterized protein</fullName>
    </submittedName>
</protein>
<evidence type="ECO:0000256" key="1">
    <source>
        <dbReference type="SAM" id="MobiDB-lite"/>
    </source>
</evidence>
<reference evidence="2 3" key="1">
    <citation type="submission" date="2014-04" db="EMBL/GenBank/DDBJ databases">
        <title>Evolutionary Origins and Diversification of the Mycorrhizal Mutualists.</title>
        <authorList>
            <consortium name="DOE Joint Genome Institute"/>
            <consortium name="Mycorrhizal Genomics Consortium"/>
            <person name="Kohler A."/>
            <person name="Kuo A."/>
            <person name="Nagy L.G."/>
            <person name="Floudas D."/>
            <person name="Copeland A."/>
            <person name="Barry K.W."/>
            <person name="Cichocki N."/>
            <person name="Veneault-Fourrey C."/>
            <person name="LaButti K."/>
            <person name="Lindquist E.A."/>
            <person name="Lipzen A."/>
            <person name="Lundell T."/>
            <person name="Morin E."/>
            <person name="Murat C."/>
            <person name="Riley R."/>
            <person name="Ohm R."/>
            <person name="Sun H."/>
            <person name="Tunlid A."/>
            <person name="Henrissat B."/>
            <person name="Grigoriev I.V."/>
            <person name="Hibbett D.S."/>
            <person name="Martin F."/>
        </authorList>
    </citation>
    <scope>NUCLEOTIDE SEQUENCE [LARGE SCALE GENOMIC DNA]</scope>
    <source>
        <strain evidence="2 3">MD-312</strain>
    </source>
</reference>
<evidence type="ECO:0000313" key="2">
    <source>
        <dbReference type="EMBL" id="KIJ62767.1"/>
    </source>
</evidence>
<feature type="region of interest" description="Disordered" evidence="1">
    <location>
        <begin position="1"/>
        <end position="111"/>
    </location>
</feature>
<dbReference type="AlphaFoldDB" id="A0A0C9WDU7"/>
<accession>A0A0C9WDU7</accession>
<keyword evidence="3" id="KW-1185">Reference proteome</keyword>
<dbReference type="Proteomes" id="UP000053820">
    <property type="component" value="Unassembled WGS sequence"/>
</dbReference>
<dbReference type="EMBL" id="KN839853">
    <property type="protein sequence ID" value="KIJ62767.1"/>
    <property type="molecule type" value="Genomic_DNA"/>
</dbReference>
<proteinExistence type="predicted"/>
<feature type="compositionally biased region" description="Polar residues" evidence="1">
    <location>
        <begin position="18"/>
        <end position="31"/>
    </location>
</feature>
<evidence type="ECO:0000313" key="3">
    <source>
        <dbReference type="Proteomes" id="UP000053820"/>
    </source>
</evidence>
<feature type="compositionally biased region" description="Basic and acidic residues" evidence="1">
    <location>
        <begin position="50"/>
        <end position="59"/>
    </location>
</feature>
<name>A0A0C9WDU7_9AGAM</name>
<organism evidence="2 3">
    <name type="scientific">Hydnomerulius pinastri MD-312</name>
    <dbReference type="NCBI Taxonomy" id="994086"/>
    <lineage>
        <taxon>Eukaryota</taxon>
        <taxon>Fungi</taxon>
        <taxon>Dikarya</taxon>
        <taxon>Basidiomycota</taxon>
        <taxon>Agaricomycotina</taxon>
        <taxon>Agaricomycetes</taxon>
        <taxon>Agaricomycetidae</taxon>
        <taxon>Boletales</taxon>
        <taxon>Boletales incertae sedis</taxon>
        <taxon>Leucogyrophana</taxon>
    </lineage>
</organism>
<gene>
    <name evidence="2" type="ORF">HYDPIDRAFT_113859</name>
</gene>
<dbReference type="OrthoDB" id="3146826at2759"/>
<dbReference type="HOGENOM" id="CLU_130541_1_0_1"/>